<accession>A0ABW5LNY4</accession>
<reference evidence="2" key="1">
    <citation type="journal article" date="2019" name="Int. J. Syst. Evol. Microbiol.">
        <title>The Global Catalogue of Microorganisms (GCM) 10K type strain sequencing project: providing services to taxonomists for standard genome sequencing and annotation.</title>
        <authorList>
            <consortium name="The Broad Institute Genomics Platform"/>
            <consortium name="The Broad Institute Genome Sequencing Center for Infectious Disease"/>
            <person name="Wu L."/>
            <person name="Ma J."/>
        </authorList>
    </citation>
    <scope>NUCLEOTIDE SEQUENCE [LARGE SCALE GENOMIC DNA]</scope>
    <source>
        <strain evidence="2">KCTC 52127</strain>
    </source>
</reference>
<gene>
    <name evidence="1" type="ORF">ACFSRZ_00500</name>
</gene>
<proteinExistence type="predicted"/>
<dbReference type="RefSeq" id="WP_379664552.1">
    <property type="nucleotide sequence ID" value="NZ_JBHULH010000001.1"/>
</dbReference>
<evidence type="ECO:0000313" key="2">
    <source>
        <dbReference type="Proteomes" id="UP001597508"/>
    </source>
</evidence>
<name>A0ABW5LNY4_9FLAO</name>
<dbReference type="Proteomes" id="UP001597508">
    <property type="component" value="Unassembled WGS sequence"/>
</dbReference>
<comment type="caution">
    <text evidence="1">The sequence shown here is derived from an EMBL/GenBank/DDBJ whole genome shotgun (WGS) entry which is preliminary data.</text>
</comment>
<sequence>MSTSYPEIQALEKLCQDHRVHIQVLDKQAPFKALEHVWVDFTINRETFTLIVDDEYKDFQIDNPSLHLCLVLRELETYHEEEDILEWTKHKYLDAGNSKVLAYYRSLSEIYTRIEGLLGKINSHISYFDFELNAGAAQELRRKK</sequence>
<organism evidence="1 2">
    <name type="scientific">Pseudotenacibaculum haliotis</name>
    <dbReference type="NCBI Taxonomy" id="1862138"/>
    <lineage>
        <taxon>Bacteria</taxon>
        <taxon>Pseudomonadati</taxon>
        <taxon>Bacteroidota</taxon>
        <taxon>Flavobacteriia</taxon>
        <taxon>Flavobacteriales</taxon>
        <taxon>Flavobacteriaceae</taxon>
        <taxon>Pseudotenacibaculum</taxon>
    </lineage>
</organism>
<keyword evidence="2" id="KW-1185">Reference proteome</keyword>
<protein>
    <submittedName>
        <fullName evidence="1">Uncharacterized protein</fullName>
    </submittedName>
</protein>
<dbReference type="EMBL" id="JBHULH010000001">
    <property type="protein sequence ID" value="MFD2565826.1"/>
    <property type="molecule type" value="Genomic_DNA"/>
</dbReference>
<evidence type="ECO:0000313" key="1">
    <source>
        <dbReference type="EMBL" id="MFD2565826.1"/>
    </source>
</evidence>